<evidence type="ECO:0000313" key="5">
    <source>
        <dbReference type="Proteomes" id="UP000002016"/>
    </source>
</evidence>
<dbReference type="PRINTS" id="PR00455">
    <property type="entry name" value="HTHTETR"/>
</dbReference>
<organism evidence="4 5">
    <name type="scientific">Pseudothermotoga lettingae (strain ATCC BAA-301 / DSM 14385 / NBRC 107922 / TMO)</name>
    <name type="common">Thermotoga lettingae</name>
    <dbReference type="NCBI Taxonomy" id="416591"/>
    <lineage>
        <taxon>Bacteria</taxon>
        <taxon>Thermotogati</taxon>
        <taxon>Thermotogota</taxon>
        <taxon>Thermotogae</taxon>
        <taxon>Thermotogales</taxon>
        <taxon>Thermotogaceae</taxon>
        <taxon>Pseudothermotoga</taxon>
    </lineage>
</organism>
<dbReference type="SUPFAM" id="SSF46689">
    <property type="entry name" value="Homeodomain-like"/>
    <property type="match status" value="1"/>
</dbReference>
<feature type="DNA-binding region" description="H-T-H motif" evidence="2">
    <location>
        <begin position="26"/>
        <end position="45"/>
    </location>
</feature>
<feature type="domain" description="HTH tetR-type" evidence="3">
    <location>
        <begin position="3"/>
        <end position="63"/>
    </location>
</feature>
<dbReference type="InterPro" id="IPR001647">
    <property type="entry name" value="HTH_TetR"/>
</dbReference>
<evidence type="ECO:0000256" key="2">
    <source>
        <dbReference type="PROSITE-ProRule" id="PRU00335"/>
    </source>
</evidence>
<proteinExistence type="predicted"/>
<dbReference type="KEGG" id="tle:Tlet_1860"/>
<protein>
    <submittedName>
        <fullName evidence="4">Transcriptional regulator, TetR family</fullName>
    </submittedName>
</protein>
<dbReference type="InterPro" id="IPR050109">
    <property type="entry name" value="HTH-type_TetR-like_transc_reg"/>
</dbReference>
<dbReference type="OrthoDB" id="9780939at2"/>
<sequence>MSCKKKDKILMLAMEEFGKKGYEAASTNQIAKNAQVAKGLIFHYFKDKENLYYETYKMVLGQTLEEFNKFVESHKNDDPFDMMKAWAIRKVQLSYEKPEMVDFLATLMSAPDHVKTKIVSDLRELQTSFFNILFEKIQKLNLRDGITAEIAIKFIVCLFRGLTEVYFEVYRSRPENIKQDVKKLLDESNAMIDIIKHGIVEK</sequence>
<accession>A8F8D0</accession>
<gene>
    <name evidence="4" type="ordered locus">Tlet_1860</name>
</gene>
<keyword evidence="5" id="KW-1185">Reference proteome</keyword>
<dbReference type="PROSITE" id="PS01081">
    <property type="entry name" value="HTH_TETR_1"/>
    <property type="match status" value="1"/>
</dbReference>
<dbReference type="eggNOG" id="COG1309">
    <property type="taxonomic scope" value="Bacteria"/>
</dbReference>
<dbReference type="AlphaFoldDB" id="A8F8D0"/>
<dbReference type="SUPFAM" id="SSF48498">
    <property type="entry name" value="Tetracyclin repressor-like, C-terminal domain"/>
    <property type="match status" value="1"/>
</dbReference>
<dbReference type="RefSeq" id="WP_012003890.1">
    <property type="nucleotide sequence ID" value="NC_009828.1"/>
</dbReference>
<dbReference type="InterPro" id="IPR049488">
    <property type="entry name" value="TM_1030-like_C"/>
</dbReference>
<dbReference type="Proteomes" id="UP000002016">
    <property type="component" value="Chromosome"/>
</dbReference>
<dbReference type="InterPro" id="IPR023772">
    <property type="entry name" value="DNA-bd_HTH_TetR-type_CS"/>
</dbReference>
<dbReference type="InterPro" id="IPR036271">
    <property type="entry name" value="Tet_transcr_reg_TetR-rel_C_sf"/>
</dbReference>
<dbReference type="HOGENOM" id="CLU_069356_45_0_0"/>
<dbReference type="STRING" id="416591.Tlet_1860"/>
<reference evidence="4 5" key="1">
    <citation type="submission" date="2007-08" db="EMBL/GenBank/DDBJ databases">
        <title>Complete sequence of Thermotoga lettingae TMO.</title>
        <authorList>
            <consortium name="US DOE Joint Genome Institute"/>
            <person name="Copeland A."/>
            <person name="Lucas S."/>
            <person name="Lapidus A."/>
            <person name="Barry K."/>
            <person name="Glavina del Rio T."/>
            <person name="Dalin E."/>
            <person name="Tice H."/>
            <person name="Pitluck S."/>
            <person name="Foster B."/>
            <person name="Bruce D."/>
            <person name="Schmutz J."/>
            <person name="Larimer F."/>
            <person name="Land M."/>
            <person name="Hauser L."/>
            <person name="Kyrpides N."/>
            <person name="Mikhailova N."/>
            <person name="Nelson K."/>
            <person name="Gogarten J.P."/>
            <person name="Noll K."/>
            <person name="Richardson P."/>
        </authorList>
    </citation>
    <scope>NUCLEOTIDE SEQUENCE [LARGE SCALE GENOMIC DNA]</scope>
    <source>
        <strain evidence="5">ATCC BAA-301 / DSM 14385 / NBRC 107922 / TMO</strain>
    </source>
</reference>
<dbReference type="PROSITE" id="PS50977">
    <property type="entry name" value="HTH_TETR_2"/>
    <property type="match status" value="1"/>
</dbReference>
<name>A8F8D0_PSELT</name>
<dbReference type="Gene3D" id="1.10.357.10">
    <property type="entry name" value="Tetracycline Repressor, domain 2"/>
    <property type="match status" value="1"/>
</dbReference>
<evidence type="ECO:0000313" key="4">
    <source>
        <dbReference type="EMBL" id="ABV34414.1"/>
    </source>
</evidence>
<dbReference type="Pfam" id="PF21256">
    <property type="entry name" value="TetR_C_5-like"/>
    <property type="match status" value="1"/>
</dbReference>
<dbReference type="PANTHER" id="PTHR30328">
    <property type="entry name" value="TRANSCRIPTIONAL REPRESSOR"/>
    <property type="match status" value="1"/>
</dbReference>
<dbReference type="EMBL" id="CP000812">
    <property type="protein sequence ID" value="ABV34414.1"/>
    <property type="molecule type" value="Genomic_DNA"/>
</dbReference>
<dbReference type="PANTHER" id="PTHR30328:SF54">
    <property type="entry name" value="HTH-TYPE TRANSCRIPTIONAL REPRESSOR SCO4008"/>
    <property type="match status" value="1"/>
</dbReference>
<evidence type="ECO:0000256" key="1">
    <source>
        <dbReference type="ARBA" id="ARBA00023125"/>
    </source>
</evidence>
<dbReference type="GO" id="GO:0003677">
    <property type="term" value="F:DNA binding"/>
    <property type="evidence" value="ECO:0007669"/>
    <property type="project" value="UniProtKB-UniRule"/>
</dbReference>
<keyword evidence="1 2" id="KW-0238">DNA-binding</keyword>
<dbReference type="Gene3D" id="1.10.10.60">
    <property type="entry name" value="Homeodomain-like"/>
    <property type="match status" value="1"/>
</dbReference>
<reference evidence="4 5" key="2">
    <citation type="journal article" date="2009" name="Proc. Natl. Acad. Sci. U.S.A.">
        <title>On the chimeric nature, thermophilic origin, and phylogenetic placement of the Thermotogales.</title>
        <authorList>
            <person name="Zhaxybayeva O."/>
            <person name="Swithers K.S."/>
            <person name="Lapierre P."/>
            <person name="Fournier G.P."/>
            <person name="Bickhart D.M."/>
            <person name="DeBoy R.T."/>
            <person name="Nelson K.E."/>
            <person name="Nesbo C.L."/>
            <person name="Doolittle W.F."/>
            <person name="Gogarten J.P."/>
            <person name="Noll K.M."/>
        </authorList>
    </citation>
    <scope>NUCLEOTIDE SEQUENCE [LARGE SCALE GENOMIC DNA]</scope>
    <source>
        <strain evidence="5">ATCC BAA-301 / DSM 14385 / NBRC 107922 / TMO</strain>
    </source>
</reference>
<dbReference type="Pfam" id="PF00440">
    <property type="entry name" value="TetR_N"/>
    <property type="match status" value="1"/>
</dbReference>
<dbReference type="InterPro" id="IPR009057">
    <property type="entry name" value="Homeodomain-like_sf"/>
</dbReference>
<evidence type="ECO:0000259" key="3">
    <source>
        <dbReference type="PROSITE" id="PS50977"/>
    </source>
</evidence>